<accession>A0ACC2PCC6</accession>
<dbReference type="EMBL" id="CM056742">
    <property type="protein sequence ID" value="KAJ8681111.1"/>
    <property type="molecule type" value="Genomic_DNA"/>
</dbReference>
<dbReference type="Proteomes" id="UP001239111">
    <property type="component" value="Chromosome 2"/>
</dbReference>
<organism evidence="1 2">
    <name type="scientific">Eretmocerus hayati</name>
    <dbReference type="NCBI Taxonomy" id="131215"/>
    <lineage>
        <taxon>Eukaryota</taxon>
        <taxon>Metazoa</taxon>
        <taxon>Ecdysozoa</taxon>
        <taxon>Arthropoda</taxon>
        <taxon>Hexapoda</taxon>
        <taxon>Insecta</taxon>
        <taxon>Pterygota</taxon>
        <taxon>Neoptera</taxon>
        <taxon>Endopterygota</taxon>
        <taxon>Hymenoptera</taxon>
        <taxon>Apocrita</taxon>
        <taxon>Proctotrupomorpha</taxon>
        <taxon>Chalcidoidea</taxon>
        <taxon>Aphelinidae</taxon>
        <taxon>Aphelininae</taxon>
        <taxon>Eretmocerus</taxon>
    </lineage>
</organism>
<comment type="caution">
    <text evidence="1">The sequence shown here is derived from an EMBL/GenBank/DDBJ whole genome shotgun (WGS) entry which is preliminary data.</text>
</comment>
<reference evidence="1" key="1">
    <citation type="submission" date="2023-04" db="EMBL/GenBank/DDBJ databases">
        <title>A chromosome-level genome assembly of the parasitoid wasp Eretmocerus hayati.</title>
        <authorList>
            <person name="Zhong Y."/>
            <person name="Liu S."/>
            <person name="Liu Y."/>
        </authorList>
    </citation>
    <scope>NUCLEOTIDE SEQUENCE</scope>
    <source>
        <strain evidence="1">ZJU_SS_LIU_2023</strain>
    </source>
</reference>
<keyword evidence="2" id="KW-1185">Reference proteome</keyword>
<name>A0ACC2PCC6_9HYME</name>
<gene>
    <name evidence="1" type="ORF">QAD02_016898</name>
</gene>
<protein>
    <submittedName>
        <fullName evidence="1">Uncharacterized protein</fullName>
    </submittedName>
</protein>
<sequence>MRDRLRFLVLTIFTGIFVRCAPEFNREEFDAELLDLENDFLKDLEELRREELEDIEKFRQEVSSEEFAALPEAYLIPKLKQYDITQETPKAKPDTDENQDQDVEQVTEEDQISYEVLLSAWRDGRIPDKVTEHPDDEGETDTPEKIQESDEARDDNTGREVDDDEIIEQNRESNGFTDNDRK</sequence>
<evidence type="ECO:0000313" key="2">
    <source>
        <dbReference type="Proteomes" id="UP001239111"/>
    </source>
</evidence>
<evidence type="ECO:0000313" key="1">
    <source>
        <dbReference type="EMBL" id="KAJ8681111.1"/>
    </source>
</evidence>
<proteinExistence type="predicted"/>